<keyword evidence="5" id="KW-1185">Reference proteome</keyword>
<comment type="caution">
    <text evidence="2">The sequence shown here is derived from an EMBL/GenBank/DDBJ whole genome shotgun (WGS) entry which is preliminary data.</text>
</comment>
<dbReference type="Pfam" id="PF13521">
    <property type="entry name" value="AAA_28"/>
    <property type="match status" value="1"/>
</dbReference>
<evidence type="ECO:0000259" key="1">
    <source>
        <dbReference type="Pfam" id="PF13521"/>
    </source>
</evidence>
<evidence type="ECO:0000313" key="4">
    <source>
        <dbReference type="Proteomes" id="UP001144397"/>
    </source>
</evidence>
<dbReference type="EMBL" id="BSDO01000004">
    <property type="protein sequence ID" value="GLI23117.1"/>
    <property type="molecule type" value="Genomic_DNA"/>
</dbReference>
<dbReference type="Proteomes" id="UP001144397">
    <property type="component" value="Unassembled WGS sequence"/>
</dbReference>
<dbReference type="InterPro" id="IPR038727">
    <property type="entry name" value="NadR/Ttd14_AAA_dom"/>
</dbReference>
<proteinExistence type="predicted"/>
<feature type="domain" description="NadR/Ttd14 AAA" evidence="1">
    <location>
        <begin position="9"/>
        <end position="172"/>
    </location>
</feature>
<dbReference type="Proteomes" id="UP001245370">
    <property type="component" value="Unassembled WGS sequence"/>
</dbReference>
<dbReference type="Gene3D" id="3.40.50.300">
    <property type="entry name" value="P-loop containing nucleotide triphosphate hydrolases"/>
    <property type="match status" value="1"/>
</dbReference>
<organism evidence="2 4">
    <name type="scientific">Xanthobacter flavus</name>
    <dbReference type="NCBI Taxonomy" id="281"/>
    <lineage>
        <taxon>Bacteria</taxon>
        <taxon>Pseudomonadati</taxon>
        <taxon>Pseudomonadota</taxon>
        <taxon>Alphaproteobacteria</taxon>
        <taxon>Hyphomicrobiales</taxon>
        <taxon>Xanthobacteraceae</taxon>
        <taxon>Xanthobacter</taxon>
    </lineage>
</organism>
<gene>
    <name evidence="3" type="ORF">GGQ86_003342</name>
    <name evidence="2" type="ORF">XFLAVUS301_27910</name>
</gene>
<reference evidence="3 5" key="2">
    <citation type="submission" date="2023-07" db="EMBL/GenBank/DDBJ databases">
        <title>Genomic Encyclopedia of Type Strains, Phase IV (KMG-IV): sequencing the most valuable type-strain genomes for metagenomic binning, comparative biology and taxonomic classification.</title>
        <authorList>
            <person name="Goeker M."/>
        </authorList>
    </citation>
    <scope>NUCLEOTIDE SEQUENCE [LARGE SCALE GENOMIC DNA]</scope>
    <source>
        <strain evidence="3 5">DSM 338</strain>
    </source>
</reference>
<dbReference type="InterPro" id="IPR027417">
    <property type="entry name" value="P-loop_NTPase"/>
</dbReference>
<dbReference type="EMBL" id="JAVDPY010000005">
    <property type="protein sequence ID" value="MDR6334860.1"/>
    <property type="molecule type" value="Genomic_DNA"/>
</dbReference>
<reference evidence="2" key="1">
    <citation type="submission" date="2022-12" db="EMBL/GenBank/DDBJ databases">
        <title>Reference genome sequencing for broad-spectrum identification of bacterial and archaeal isolates by mass spectrometry.</title>
        <authorList>
            <person name="Sekiguchi Y."/>
            <person name="Tourlousse D.M."/>
        </authorList>
    </citation>
    <scope>NUCLEOTIDE SEQUENCE</scope>
    <source>
        <strain evidence="2">301</strain>
    </source>
</reference>
<dbReference type="SUPFAM" id="SSF52540">
    <property type="entry name" value="P-loop containing nucleoside triphosphate hydrolases"/>
    <property type="match status" value="1"/>
</dbReference>
<sequence length="183" mass="20185">MARGSSRFIVLTGGPGSGKSSVLGALEAAGYPIAPEAGRAVIRQQVAIDGPALPWRDRMAFAEAMLTSDMRSYEEQAERTGPVFFDRGIPDVAGYLTLCGLPIPEHIARACAAFRYDRVVFVAPPWREIYANDAERRQDWDESVRTHAVMLDTYRDLGYDTVELPRTDVAGRLAFVLERLPAP</sequence>
<dbReference type="RefSeq" id="WP_281808019.1">
    <property type="nucleotide sequence ID" value="NZ_BSDO01000004.1"/>
</dbReference>
<protein>
    <submittedName>
        <fullName evidence="2">ATPase</fullName>
    </submittedName>
</protein>
<evidence type="ECO:0000313" key="3">
    <source>
        <dbReference type="EMBL" id="MDR6334860.1"/>
    </source>
</evidence>
<dbReference type="AlphaFoldDB" id="A0A9W6FM82"/>
<evidence type="ECO:0000313" key="5">
    <source>
        <dbReference type="Proteomes" id="UP001245370"/>
    </source>
</evidence>
<accession>A0A9W6FM82</accession>
<evidence type="ECO:0000313" key="2">
    <source>
        <dbReference type="EMBL" id="GLI23117.1"/>
    </source>
</evidence>
<name>A0A9W6FM82_XANFL</name>
<dbReference type="GeneID" id="95763577"/>